<dbReference type="EMBL" id="JAHXPT010000003">
    <property type="protein sequence ID" value="MBW6409392.1"/>
    <property type="molecule type" value="Genomic_DNA"/>
</dbReference>
<sequence>MENIDFINWIIIGIPFIFLLGCLFHFIYTLSGNITLIGIISPVNESVWEHLKLAFYPILIWGIIQCCILNKFNKFNLETYVISLAISILLAIFFILSFYYISTGAFNIHSVIWDIFSFFLSITFSQLISIYVYENIIPSNRMFSISLFILLSLAFIFTVFTFIPPKYPIFKDSTTNKYGT</sequence>
<accession>A0ABS7AL80</accession>
<feature type="transmembrane region" description="Helical" evidence="1">
    <location>
        <begin position="7"/>
        <end position="28"/>
    </location>
</feature>
<evidence type="ECO:0000313" key="2">
    <source>
        <dbReference type="EMBL" id="MBW6409392.1"/>
    </source>
</evidence>
<keyword evidence="1" id="KW-0472">Membrane</keyword>
<reference evidence="2 3" key="1">
    <citation type="submission" date="2021-07" db="EMBL/GenBank/DDBJ databases">
        <title>Clostridium weizhouense sp. nov., an anaerobic bacterium isolated from activated sludge of Petroleum wastewater.</title>
        <authorList>
            <person name="Li Q."/>
        </authorList>
    </citation>
    <scope>NUCLEOTIDE SEQUENCE [LARGE SCALE GENOMIC DNA]</scope>
    <source>
        <strain evidence="2 3">YB-6</strain>
    </source>
</reference>
<proteinExistence type="predicted"/>
<name>A0ABS7AL80_9CLOT</name>
<feature type="transmembrane region" description="Helical" evidence="1">
    <location>
        <begin position="53"/>
        <end position="72"/>
    </location>
</feature>
<comment type="caution">
    <text evidence="2">The sequence shown here is derived from an EMBL/GenBank/DDBJ whole genome shotgun (WGS) entry which is preliminary data.</text>
</comment>
<dbReference type="InterPro" id="IPR045407">
    <property type="entry name" value="DUF6512"/>
</dbReference>
<evidence type="ECO:0000313" key="3">
    <source>
        <dbReference type="Proteomes" id="UP001519921"/>
    </source>
</evidence>
<keyword evidence="3" id="KW-1185">Reference proteome</keyword>
<dbReference type="Proteomes" id="UP001519921">
    <property type="component" value="Unassembled WGS sequence"/>
</dbReference>
<keyword evidence="1" id="KW-1133">Transmembrane helix</keyword>
<gene>
    <name evidence="2" type="ORF">KYD98_04755</name>
</gene>
<evidence type="ECO:0000256" key="1">
    <source>
        <dbReference type="SAM" id="Phobius"/>
    </source>
</evidence>
<keyword evidence="1" id="KW-0812">Transmembrane</keyword>
<organism evidence="2 3">
    <name type="scientific">Clostridium weizhouense</name>
    <dbReference type="NCBI Taxonomy" id="2859781"/>
    <lineage>
        <taxon>Bacteria</taxon>
        <taxon>Bacillati</taxon>
        <taxon>Bacillota</taxon>
        <taxon>Clostridia</taxon>
        <taxon>Eubacteriales</taxon>
        <taxon>Clostridiaceae</taxon>
        <taxon>Clostridium</taxon>
    </lineage>
</organism>
<feature type="transmembrane region" description="Helical" evidence="1">
    <location>
        <begin position="145"/>
        <end position="163"/>
    </location>
</feature>
<dbReference type="Pfam" id="PF20122">
    <property type="entry name" value="DUF6512"/>
    <property type="match status" value="1"/>
</dbReference>
<protein>
    <submittedName>
        <fullName evidence="2">Uncharacterized protein</fullName>
    </submittedName>
</protein>
<feature type="transmembrane region" description="Helical" evidence="1">
    <location>
        <begin position="79"/>
        <end position="100"/>
    </location>
</feature>
<dbReference type="RefSeq" id="WP_219778454.1">
    <property type="nucleotide sequence ID" value="NZ_JAHXPT010000003.1"/>
</dbReference>
<feature type="transmembrane region" description="Helical" evidence="1">
    <location>
        <begin position="112"/>
        <end position="133"/>
    </location>
</feature>